<evidence type="ECO:0000256" key="2">
    <source>
        <dbReference type="SAM" id="SignalP"/>
    </source>
</evidence>
<organism evidence="3 4">
    <name type="scientific">Lysobacter koreensis</name>
    <dbReference type="NCBI Taxonomy" id="266122"/>
    <lineage>
        <taxon>Bacteria</taxon>
        <taxon>Pseudomonadati</taxon>
        <taxon>Pseudomonadota</taxon>
        <taxon>Gammaproteobacteria</taxon>
        <taxon>Lysobacterales</taxon>
        <taxon>Lysobacteraceae</taxon>
        <taxon>Lysobacter</taxon>
    </lineage>
</organism>
<dbReference type="CDD" id="cd14789">
    <property type="entry name" value="Tiki"/>
    <property type="match status" value="1"/>
</dbReference>
<evidence type="ECO:0000313" key="3">
    <source>
        <dbReference type="EMBL" id="MFD0737936.1"/>
    </source>
</evidence>
<name>A0ABW2YJB0_9GAMM</name>
<evidence type="ECO:0000256" key="1">
    <source>
        <dbReference type="SAM" id="MobiDB-lite"/>
    </source>
</evidence>
<feature type="chain" id="PRO_5045260868" evidence="2">
    <location>
        <begin position="27"/>
        <end position="345"/>
    </location>
</feature>
<comment type="caution">
    <text evidence="3">The sequence shown here is derived from an EMBL/GenBank/DDBJ whole genome shotgun (WGS) entry which is preliminary data.</text>
</comment>
<dbReference type="EMBL" id="JBHTIH010000002">
    <property type="protein sequence ID" value="MFD0737936.1"/>
    <property type="molecule type" value="Genomic_DNA"/>
</dbReference>
<feature type="signal peptide" evidence="2">
    <location>
        <begin position="1"/>
        <end position="26"/>
    </location>
</feature>
<dbReference type="PANTHER" id="PTHR40590">
    <property type="entry name" value="CYTOPLASMIC PROTEIN-RELATED"/>
    <property type="match status" value="1"/>
</dbReference>
<dbReference type="Pfam" id="PF01963">
    <property type="entry name" value="TraB_PrgY_gumN"/>
    <property type="match status" value="1"/>
</dbReference>
<evidence type="ECO:0000313" key="4">
    <source>
        <dbReference type="Proteomes" id="UP001597090"/>
    </source>
</evidence>
<dbReference type="Proteomes" id="UP001597090">
    <property type="component" value="Unassembled WGS sequence"/>
</dbReference>
<dbReference type="InterPro" id="IPR047111">
    <property type="entry name" value="YbaP-like"/>
</dbReference>
<dbReference type="RefSeq" id="WP_386810891.1">
    <property type="nucleotide sequence ID" value="NZ_JBHTIH010000002.1"/>
</dbReference>
<accession>A0ABW2YJB0</accession>
<proteinExistence type="predicted"/>
<protein>
    <submittedName>
        <fullName evidence="3">TraB/GumN family protein</fullName>
    </submittedName>
</protein>
<keyword evidence="4" id="KW-1185">Reference proteome</keyword>
<keyword evidence="2" id="KW-0732">Signal</keyword>
<gene>
    <name evidence="3" type="ORF">ACFQZQ_01350</name>
</gene>
<dbReference type="PANTHER" id="PTHR40590:SF1">
    <property type="entry name" value="CYTOPLASMIC PROTEIN"/>
    <property type="match status" value="1"/>
</dbReference>
<reference evidence="4" key="1">
    <citation type="journal article" date="2019" name="Int. J. Syst. Evol. Microbiol.">
        <title>The Global Catalogue of Microorganisms (GCM) 10K type strain sequencing project: providing services to taxonomists for standard genome sequencing and annotation.</title>
        <authorList>
            <consortium name="The Broad Institute Genomics Platform"/>
            <consortium name="The Broad Institute Genome Sequencing Center for Infectious Disease"/>
            <person name="Wu L."/>
            <person name="Ma J."/>
        </authorList>
    </citation>
    <scope>NUCLEOTIDE SEQUENCE [LARGE SCALE GENOMIC DNA]</scope>
    <source>
        <strain evidence="4">CCUG 55491</strain>
    </source>
</reference>
<sequence>MRNATLLGLSVLAVALLAAAPLIAPAQDAGSVAPNPATSTATPTTAMPAASAAKAPPLPLLWKLSDADNAVYLLGSFHLLKPDDYPVSKDIDNAFAAADKLVFEVPPAEISDPAVGQKALLAAGYGDARTLSTVLPPDLRDKFSAMLAQRGGSIAQLDAYEPWFVNLSLVMGVSQAMGFRAENGLDQHLMRQAATAGKPTSGLETIDVQLRTLDSTPMAEQIVSLQEFVDEPQKMPGLLSELHQAWRDGDLAKLDEMTRGEMLAKTPETYRLLNVVRNDAWMPQIRALLDGSKTDDTLVVVGAMHLLGPDGLVDRMRAGGYKVERVCSACTGLKAEKAVAPAANQ</sequence>
<feature type="region of interest" description="Disordered" evidence="1">
    <location>
        <begin position="28"/>
        <end position="48"/>
    </location>
</feature>
<dbReference type="InterPro" id="IPR002816">
    <property type="entry name" value="TraB/PrgY/GumN_fam"/>
</dbReference>